<evidence type="ECO:0000313" key="1">
    <source>
        <dbReference type="EMBL" id="CAE0706755.1"/>
    </source>
</evidence>
<dbReference type="EMBL" id="HBIW01025743">
    <property type="protein sequence ID" value="CAE0706755.1"/>
    <property type="molecule type" value="Transcribed_RNA"/>
</dbReference>
<dbReference type="SUPFAM" id="SSF56784">
    <property type="entry name" value="HAD-like"/>
    <property type="match status" value="1"/>
</dbReference>
<dbReference type="InterPro" id="IPR023214">
    <property type="entry name" value="HAD_sf"/>
</dbReference>
<reference evidence="1" key="1">
    <citation type="submission" date="2021-01" db="EMBL/GenBank/DDBJ databases">
        <authorList>
            <person name="Corre E."/>
            <person name="Pelletier E."/>
            <person name="Niang G."/>
            <person name="Scheremetjew M."/>
            <person name="Finn R."/>
            <person name="Kale V."/>
            <person name="Holt S."/>
            <person name="Cochrane G."/>
            <person name="Meng A."/>
            <person name="Brown T."/>
            <person name="Cohen L."/>
        </authorList>
    </citation>
    <scope>NUCLEOTIDE SEQUENCE</scope>
    <source>
        <strain evidence="1">CCMP1756</strain>
    </source>
</reference>
<proteinExistence type="predicted"/>
<evidence type="ECO:0008006" key="2">
    <source>
        <dbReference type="Google" id="ProtNLM"/>
    </source>
</evidence>
<sequence>MIDSLKAAGINFLAVDFDMTLIDRHTEGRWSGTASELLRHVRPEMRQLLRDALDAQMFVAIVTLSPQTSLIREVTRLLFPKDFQLIIIRGNDGNWFYGGQGSSRGKQPHIASAVEELSHAHAAQISRRSTLLIDDDAQNINDALVNGVNAILYAPHDPSCLQRGVAALGEA</sequence>
<dbReference type="InterPro" id="IPR036412">
    <property type="entry name" value="HAD-like_sf"/>
</dbReference>
<dbReference type="Gene3D" id="3.40.50.1000">
    <property type="entry name" value="HAD superfamily/HAD-like"/>
    <property type="match status" value="1"/>
</dbReference>
<dbReference type="AlphaFoldDB" id="A0A7S4EE98"/>
<name>A0A7S4EE98_9STRA</name>
<organism evidence="1">
    <name type="scientific">Pelagomonas calceolata</name>
    <dbReference type="NCBI Taxonomy" id="35677"/>
    <lineage>
        <taxon>Eukaryota</taxon>
        <taxon>Sar</taxon>
        <taxon>Stramenopiles</taxon>
        <taxon>Ochrophyta</taxon>
        <taxon>Pelagophyceae</taxon>
        <taxon>Pelagomonadales</taxon>
        <taxon>Pelagomonadaceae</taxon>
        <taxon>Pelagomonas</taxon>
    </lineage>
</organism>
<protein>
    <recommendedName>
        <fullName evidence="2">FCP1 homology domain-containing protein</fullName>
    </recommendedName>
</protein>
<accession>A0A7S4EE98</accession>
<gene>
    <name evidence="1" type="ORF">PCAL00307_LOCUS22206</name>
</gene>